<evidence type="ECO:0000256" key="5">
    <source>
        <dbReference type="ARBA" id="ARBA00022921"/>
    </source>
</evidence>
<dbReference type="GO" id="GO:0019062">
    <property type="term" value="P:virion attachment to host cell"/>
    <property type="evidence" value="ECO:0007669"/>
    <property type="project" value="UniProtKB-UniRule"/>
</dbReference>
<dbReference type="InterPro" id="IPR036973">
    <property type="entry name" value="Capsid_L1_sf_Papillomavir"/>
</dbReference>
<organism evidence="10 11">
    <name type="scientific">Trichechus manatus latirostris papillomavirus 2</name>
    <dbReference type="NCBI Taxonomy" id="1144379"/>
    <lineage>
        <taxon>Viruses</taxon>
        <taxon>Monodnaviria</taxon>
        <taxon>Shotokuvirae</taxon>
        <taxon>Cossaviricota</taxon>
        <taxon>Papovaviricetes</taxon>
        <taxon>Zurhausenvirales</taxon>
        <taxon>Papillomaviridae</taxon>
        <taxon>Firstpapillomavirinae</taxon>
        <taxon>Rhopapillomavirus</taxon>
        <taxon>Rhopapillomavirus 1</taxon>
    </lineage>
</organism>
<comment type="subunit">
    <text evidence="7">Self-assembles into homopentamers. The capsid has an icosahedral symmetry and consists of 72 capsomers, with each capsomer being a pentamer of L1. Interacts with the minor capsid protein L2; this interaction is necessary for viral genome encapsidation. Interacts with protein E2; this interaction enhances E2-dependent replication and transcription activation.</text>
</comment>
<dbReference type="GO" id="GO:0039620">
    <property type="term" value="C:T=7 icosahedral viral capsid"/>
    <property type="evidence" value="ECO:0007669"/>
    <property type="project" value="UniProtKB-UniRule"/>
</dbReference>
<dbReference type="RefSeq" id="YP_005271222.1">
    <property type="nucleotide sequence ID" value="NC_016898.1"/>
</dbReference>
<keyword evidence="8" id="KW-1145">T=7 icosahedral capsid protein</keyword>
<feature type="disulfide bond" description="Interchain (with Cys-430)" evidence="7">
    <location>
        <position position="173"/>
    </location>
</feature>
<dbReference type="SUPFAM" id="SSF88648">
    <property type="entry name" value="Group I dsDNA viruses"/>
    <property type="match status" value="1"/>
</dbReference>
<sequence length="502" mass="57562">MSVWLPNSEQVYLPPTPATRILNTDEYVTRTNIFYHANSDRLLTIGHPYFEQRDRQGKVTIPKVSGNQYRVFRMKLPNPNRFALTDTHIYDPSKERLVWGCRGVEVSRGQPLGLGVTGHPYFNRIMDNENPSGPPPAAGDNRQDMACDVKQAQVIMVGCRPQLGEFWKAALPCAPDNPQQPPPEQGHCPPLELLTAVIEDGDMADLGWGCMDFKNLQASKADVPLDLVNNISKYPDYIKMNQDTFGDRLWFYARKEQMFTRHMMSRGGLTNETVPPEFYRSRQDNRTTSSIYYGMPSGSLVSSDNQLFNRPYWLQRATGHNNGICWDEELFVTVLDNTRGTNMTLSVQANQHPQDHYQETDYAQYLRHAEEFELSFIFQLCKVALTPEALTHLHTMDPRILEAWHIGLQPPPSATIEDHYRYIRSLATRCPEKETKAEAEDIYKQYNFWGVDLSTKFSSDLDQFPLGRKFLFQTGVRTLKRTRKTTSTPTTAPKPAKRKRKA</sequence>
<reference evidence="10 11" key="1">
    <citation type="submission" date="2011-09" db="EMBL/GenBank/DDBJ databases">
        <title>Identification of Trichechus manatus latirostris papillomavirus 2.</title>
        <authorList>
            <person name="Wellehan J.F.X.Jr."/>
        </authorList>
    </citation>
    <scope>NUCLEOTIDE SEQUENCE [LARGE SCALE GENOMIC DNA]</scope>
    <source>
        <strain evidence="10">M09-20</strain>
    </source>
</reference>
<proteinExistence type="inferred from homology"/>
<keyword evidence="7" id="KW-1015">Disulfide bond</keyword>
<evidence type="ECO:0000256" key="3">
    <source>
        <dbReference type="ARBA" id="ARBA00022804"/>
    </source>
</evidence>
<dbReference type="Pfam" id="PF00500">
    <property type="entry name" value="Late_protein_L1"/>
    <property type="match status" value="1"/>
</dbReference>
<feature type="compositionally biased region" description="Low complexity" evidence="9">
    <location>
        <begin position="485"/>
        <end position="494"/>
    </location>
</feature>
<keyword evidence="7" id="KW-1162">Viral penetration into host cytoplasm</keyword>
<dbReference type="HAMAP" id="MF_04002">
    <property type="entry name" value="PPV_L1"/>
    <property type="match status" value="1"/>
</dbReference>
<dbReference type="PRINTS" id="PR00865">
    <property type="entry name" value="HPVCAPSIDL1"/>
</dbReference>
<keyword evidence="4 7" id="KW-0946">Virion</keyword>
<dbReference type="Gene3D" id="2.60.175.20">
    <property type="entry name" value="Major capsid L1 (late) superfamily, Papillomavirus"/>
    <property type="match status" value="2"/>
</dbReference>
<keyword evidence="7" id="KW-1048">Host nucleus</keyword>
<keyword evidence="1 7" id="KW-0167">Capsid protein</keyword>
<dbReference type="GeneID" id="11743836"/>
<protein>
    <recommendedName>
        <fullName evidence="7 8">Major capsid protein L1</fullName>
    </recommendedName>
</protein>
<dbReference type="GO" id="GO:0005198">
    <property type="term" value="F:structural molecule activity"/>
    <property type="evidence" value="ECO:0007669"/>
    <property type="project" value="UniProtKB-UniRule"/>
</dbReference>
<keyword evidence="7" id="KW-1164">Virus endocytosis by host</keyword>
<dbReference type="InterPro" id="IPR002210">
    <property type="entry name" value="Capsid_L1_Papillomavir"/>
</dbReference>
<keyword evidence="3 7" id="KW-1161">Viral attachment to host cell</keyword>
<name>H6UYR1_9PAPI</name>
<evidence type="ECO:0000313" key="11">
    <source>
        <dbReference type="Proteomes" id="UP000103020"/>
    </source>
</evidence>
<evidence type="ECO:0000256" key="4">
    <source>
        <dbReference type="ARBA" id="ARBA00022844"/>
    </source>
</evidence>
<dbReference type="OrthoDB" id="5037at10239"/>
<dbReference type="Proteomes" id="UP000103020">
    <property type="component" value="Segment"/>
</dbReference>
<evidence type="ECO:0000313" key="10">
    <source>
        <dbReference type="EMBL" id="AFA26601.1"/>
    </source>
</evidence>
<feature type="region of interest" description="Disordered" evidence="9">
    <location>
        <begin position="481"/>
        <end position="502"/>
    </location>
</feature>
<dbReference type="KEGG" id="vg:11743836"/>
<evidence type="ECO:0000256" key="7">
    <source>
        <dbReference type="HAMAP-Rule" id="MF_04002"/>
    </source>
</evidence>
<dbReference type="InterPro" id="IPR011222">
    <property type="entry name" value="dsDNA_vir_gr_I_capsid"/>
</dbReference>
<comment type="similarity">
    <text evidence="7 8">Belongs to the papillomaviridae L1 protein family.</text>
</comment>
<keyword evidence="6 7" id="KW-1160">Virus entry into host cell</keyword>
<evidence type="ECO:0000256" key="1">
    <source>
        <dbReference type="ARBA" id="ARBA00022561"/>
    </source>
</evidence>
<gene>
    <name evidence="7 8 10" type="primary">L1</name>
</gene>
<evidence type="ECO:0000256" key="2">
    <source>
        <dbReference type="ARBA" id="ARBA00022581"/>
    </source>
</evidence>
<keyword evidence="5 7" id="KW-0426">Late protein</keyword>
<dbReference type="EMBL" id="JN709473">
    <property type="protein sequence ID" value="AFA26601.1"/>
    <property type="molecule type" value="Genomic_DNA"/>
</dbReference>
<keyword evidence="2 7" id="KW-0945">Host-virus interaction</keyword>
<comment type="function">
    <text evidence="7 8">Forms an icosahedral capsid with a T=7 symmetry and a 50 nm diameter. The capsid is composed of 72 pentamers linked to each other by disulfide bonds and associated with L2 proteins. Binds to heparan sulfate proteoglycans on cell surface of basal layer keratinocytes to provide initial virion attachment. This binding mediates a conformational change in the virus capsid that facilitates efficient infection. The virion enters the host cell via endocytosis. During virus trafficking, L1 protein dissociates from the viral DNA and the genomic DNA is released to the host nucleus. The virion assembly takes place within the cell nucleus. Encapsulates the genomic DNA together with protein L2.</text>
</comment>
<evidence type="ECO:0000256" key="9">
    <source>
        <dbReference type="SAM" id="MobiDB-lite"/>
    </source>
</evidence>
<evidence type="ECO:0000256" key="6">
    <source>
        <dbReference type="ARBA" id="ARBA00023296"/>
    </source>
</evidence>
<accession>H6UYR1</accession>
<dbReference type="GO" id="GO:0075509">
    <property type="term" value="P:endocytosis involved in viral entry into host cell"/>
    <property type="evidence" value="ECO:0007669"/>
    <property type="project" value="UniProtKB-KW"/>
</dbReference>
<dbReference type="GO" id="GO:0042025">
    <property type="term" value="C:host cell nucleus"/>
    <property type="evidence" value="ECO:0007669"/>
    <property type="project" value="UniProtKB-SubCell"/>
</dbReference>
<evidence type="ECO:0000256" key="8">
    <source>
        <dbReference type="RuleBase" id="RU361248"/>
    </source>
</evidence>
<comment type="subcellular location">
    <subcellularLocation>
        <location evidence="7">Virion</location>
    </subcellularLocation>
    <subcellularLocation>
        <location evidence="7">Host nucleus</location>
    </subcellularLocation>
</comment>
<feature type="disulfide bond" description="Interchain (with Cys-173)" evidence="7">
    <location>
        <position position="430"/>
    </location>
</feature>